<feature type="domain" description="WAP" evidence="2">
    <location>
        <begin position="272"/>
        <end position="324"/>
    </location>
</feature>
<dbReference type="InterPro" id="IPR008197">
    <property type="entry name" value="WAP_dom"/>
</dbReference>
<sequence length="351" mass="38679">MLVCVIWMVLVGFGAGYIESSQPWACSKAPETCLSKYTVLKQADECKTDNDCQASAQCCYRGCIKKCISPNPCEQVICKDGYLCQSRETPCSTPPCPVEATCLPEIQVRCIAPVCNTEECQPGFERAFDSNKCPTCDCVRKKECGPNCFTFCAHGFEEGANGCPLCSCKPDPENPCSNMSCGQNEECRFVKVDCKRAPCKPAATCVSVIPVVYDNACSLTDHTTVGLPVLDRNSSSELNCYLHRCPDNTVCANMGREIKRCCWQFSQDQVFSPPKSGECPPTLVRSELTQPCQVDGECPTDQKCCYRYTDGESSRSYGLCTNPIHNIVKVIPAGCQRFTLFRVIFNMFGIC</sequence>
<proteinExistence type="predicted"/>
<protein>
    <recommendedName>
        <fullName evidence="2">WAP domain-containing protein</fullName>
    </recommendedName>
</protein>
<organism evidence="3">
    <name type="scientific">Arion vulgaris</name>
    <dbReference type="NCBI Taxonomy" id="1028688"/>
    <lineage>
        <taxon>Eukaryota</taxon>
        <taxon>Metazoa</taxon>
        <taxon>Spiralia</taxon>
        <taxon>Lophotrochozoa</taxon>
        <taxon>Mollusca</taxon>
        <taxon>Gastropoda</taxon>
        <taxon>Heterobranchia</taxon>
        <taxon>Euthyneura</taxon>
        <taxon>Panpulmonata</taxon>
        <taxon>Eupulmonata</taxon>
        <taxon>Stylommatophora</taxon>
        <taxon>Helicina</taxon>
        <taxon>Arionoidea</taxon>
        <taxon>Arionidae</taxon>
        <taxon>Arion</taxon>
    </lineage>
</organism>
<dbReference type="SUPFAM" id="SSF57262">
    <property type="entry name" value="Leech antihemostatic proteins"/>
    <property type="match status" value="1"/>
</dbReference>
<gene>
    <name evidence="3" type="primary">ORF185210</name>
</gene>
<dbReference type="AlphaFoldDB" id="A0A0B7BG48"/>
<feature type="domain" description="WAP" evidence="2">
    <location>
        <begin position="19"/>
        <end position="71"/>
    </location>
</feature>
<dbReference type="SUPFAM" id="SSF57256">
    <property type="entry name" value="Elafin-like"/>
    <property type="match status" value="2"/>
</dbReference>
<dbReference type="Gene3D" id="4.10.75.10">
    <property type="entry name" value="Elafin-like"/>
    <property type="match status" value="2"/>
</dbReference>
<keyword evidence="1" id="KW-0732">Signal</keyword>
<dbReference type="PROSITE" id="PS51390">
    <property type="entry name" value="WAP"/>
    <property type="match status" value="2"/>
</dbReference>
<accession>A0A0B7BG48</accession>
<reference evidence="3" key="1">
    <citation type="submission" date="2014-12" db="EMBL/GenBank/DDBJ databases">
        <title>Insight into the proteome of Arion vulgaris.</title>
        <authorList>
            <person name="Aradska J."/>
            <person name="Bulat T."/>
            <person name="Smidak R."/>
            <person name="Sarate P."/>
            <person name="Gangsoo J."/>
            <person name="Sialana F."/>
            <person name="Bilban M."/>
            <person name="Lubec G."/>
        </authorList>
    </citation>
    <scope>NUCLEOTIDE SEQUENCE</scope>
    <source>
        <tissue evidence="3">Skin</tissue>
    </source>
</reference>
<dbReference type="EMBL" id="HACG01044987">
    <property type="protein sequence ID" value="CEK91852.1"/>
    <property type="molecule type" value="Transcribed_RNA"/>
</dbReference>
<dbReference type="Gene3D" id="2.10.22.10">
    <property type="entry name" value="Antistasin, domain 1"/>
    <property type="match status" value="1"/>
</dbReference>
<dbReference type="GO" id="GO:0030414">
    <property type="term" value="F:peptidase inhibitor activity"/>
    <property type="evidence" value="ECO:0007669"/>
    <property type="project" value="InterPro"/>
</dbReference>
<name>A0A0B7BG48_9EUPU</name>
<evidence type="ECO:0000259" key="2">
    <source>
        <dbReference type="PROSITE" id="PS51390"/>
    </source>
</evidence>
<feature type="chain" id="PRO_5002112117" description="WAP domain-containing protein" evidence="1">
    <location>
        <begin position="17"/>
        <end position="351"/>
    </location>
</feature>
<feature type="signal peptide" evidence="1">
    <location>
        <begin position="1"/>
        <end position="16"/>
    </location>
</feature>
<dbReference type="SMART" id="SM00217">
    <property type="entry name" value="WAP"/>
    <property type="match status" value="2"/>
</dbReference>
<evidence type="ECO:0000256" key="1">
    <source>
        <dbReference type="SAM" id="SignalP"/>
    </source>
</evidence>
<dbReference type="GO" id="GO:0005576">
    <property type="term" value="C:extracellular region"/>
    <property type="evidence" value="ECO:0007669"/>
    <property type="project" value="InterPro"/>
</dbReference>
<dbReference type="InterPro" id="IPR011061">
    <property type="entry name" value="Hirudin/antistatin"/>
</dbReference>
<evidence type="ECO:0000313" key="3">
    <source>
        <dbReference type="EMBL" id="CEK91852.1"/>
    </source>
</evidence>
<dbReference type="Pfam" id="PF00095">
    <property type="entry name" value="WAP"/>
    <property type="match status" value="2"/>
</dbReference>
<dbReference type="InterPro" id="IPR036645">
    <property type="entry name" value="Elafin-like_sf"/>
</dbReference>